<sequence length="49" mass="5657">RLAEKYIFPWTDLALKSMNFTFIFKPAPYQRLTATADGGRMIQTFPSKS</sequence>
<protein>
    <submittedName>
        <fullName evidence="1">Uncharacterized protein</fullName>
    </submittedName>
</protein>
<proteinExistence type="predicted"/>
<dbReference type="EMBL" id="CM024799">
    <property type="protein sequence ID" value="KAG8013536.1"/>
    <property type="molecule type" value="Genomic_DNA"/>
</dbReference>
<feature type="non-terminal residue" evidence="1">
    <location>
        <position position="1"/>
    </location>
</feature>
<name>A0ACB7FKA5_NIBAL</name>
<gene>
    <name evidence="1" type="ORF">GBF38_021962</name>
</gene>
<accession>A0ACB7FKA5</accession>
<keyword evidence="2" id="KW-1185">Reference proteome</keyword>
<dbReference type="Proteomes" id="UP000805704">
    <property type="component" value="Chromosome 11"/>
</dbReference>
<organism evidence="1 2">
    <name type="scientific">Nibea albiflora</name>
    <name type="common">Yellow drum</name>
    <name type="synonym">Corvina albiflora</name>
    <dbReference type="NCBI Taxonomy" id="240163"/>
    <lineage>
        <taxon>Eukaryota</taxon>
        <taxon>Metazoa</taxon>
        <taxon>Chordata</taxon>
        <taxon>Craniata</taxon>
        <taxon>Vertebrata</taxon>
        <taxon>Euteleostomi</taxon>
        <taxon>Actinopterygii</taxon>
        <taxon>Neopterygii</taxon>
        <taxon>Teleostei</taxon>
        <taxon>Neoteleostei</taxon>
        <taxon>Acanthomorphata</taxon>
        <taxon>Eupercaria</taxon>
        <taxon>Sciaenidae</taxon>
        <taxon>Nibea</taxon>
    </lineage>
</organism>
<feature type="non-terminal residue" evidence="1">
    <location>
        <position position="49"/>
    </location>
</feature>
<reference evidence="1" key="1">
    <citation type="submission" date="2020-04" db="EMBL/GenBank/DDBJ databases">
        <title>A chromosome-scale assembly and high-density genetic map of the yellow drum (Nibea albiflora) genome.</title>
        <authorList>
            <person name="Xu D."/>
            <person name="Zhang W."/>
            <person name="Chen R."/>
            <person name="Tan P."/>
            <person name="Wang L."/>
            <person name="Song H."/>
            <person name="Tian L."/>
            <person name="Zhu Q."/>
            <person name="Wang B."/>
        </authorList>
    </citation>
    <scope>NUCLEOTIDE SEQUENCE</scope>
    <source>
        <strain evidence="1">ZJHYS-2018</strain>
    </source>
</reference>
<evidence type="ECO:0000313" key="2">
    <source>
        <dbReference type="Proteomes" id="UP000805704"/>
    </source>
</evidence>
<comment type="caution">
    <text evidence="1">The sequence shown here is derived from an EMBL/GenBank/DDBJ whole genome shotgun (WGS) entry which is preliminary data.</text>
</comment>
<evidence type="ECO:0000313" key="1">
    <source>
        <dbReference type="EMBL" id="KAG8013536.1"/>
    </source>
</evidence>